<dbReference type="Proteomes" id="UP001138768">
    <property type="component" value="Unassembled WGS sequence"/>
</dbReference>
<dbReference type="PANTHER" id="PTHR43581">
    <property type="entry name" value="ATP/GTP PHOSPHATASE"/>
    <property type="match status" value="1"/>
</dbReference>
<dbReference type="CDD" id="cd00267">
    <property type="entry name" value="ABC_ATPase"/>
    <property type="match status" value="1"/>
</dbReference>
<protein>
    <recommendedName>
        <fullName evidence="1">Endonuclease GajA/Old nuclease/RecF-like AAA domain-containing protein</fullName>
    </recommendedName>
</protein>
<dbReference type="SUPFAM" id="SSF52540">
    <property type="entry name" value="P-loop containing nucleoside triphosphate hydrolases"/>
    <property type="match status" value="1"/>
</dbReference>
<dbReference type="InterPro" id="IPR027417">
    <property type="entry name" value="P-loop_NTPase"/>
</dbReference>
<evidence type="ECO:0000313" key="3">
    <source>
        <dbReference type="Proteomes" id="UP001138768"/>
    </source>
</evidence>
<dbReference type="RefSeq" id="WP_200251388.1">
    <property type="nucleotide sequence ID" value="NZ_NRRY01000088.1"/>
</dbReference>
<evidence type="ECO:0000259" key="1">
    <source>
        <dbReference type="Pfam" id="PF13175"/>
    </source>
</evidence>
<evidence type="ECO:0000313" key="2">
    <source>
        <dbReference type="EMBL" id="MBK1621599.1"/>
    </source>
</evidence>
<dbReference type="EMBL" id="NRRY01000088">
    <property type="protein sequence ID" value="MBK1621599.1"/>
    <property type="molecule type" value="Genomic_DNA"/>
</dbReference>
<accession>A0A9X1B6Z2</accession>
<sequence>MAESNSGIKITDVRISNFRALKNVEVTLGDLTILLGANNAGKTSFLDALYAAIGAGRRLLGQDDVRLERGEPIAPKSRVVTVDVRVQPLDEEGVVAPNFPSGSFWTELWGTGIQQALDADFEEFVGIRTTLAWSSSRGEYVIERRFLKEWKAYDDWVSASVDEKVMEWSAPLLQHTPSGHNKR</sequence>
<keyword evidence="3" id="KW-1185">Reference proteome</keyword>
<proteinExistence type="predicted"/>
<dbReference type="PANTHER" id="PTHR43581:SF4">
    <property type="entry name" value="ATP_GTP PHOSPHATASE"/>
    <property type="match status" value="1"/>
</dbReference>
<feature type="domain" description="Endonuclease GajA/Old nuclease/RecF-like AAA" evidence="1">
    <location>
        <begin position="9"/>
        <end position="51"/>
    </location>
</feature>
<reference evidence="2 3" key="1">
    <citation type="journal article" date="2020" name="Microorganisms">
        <title>Osmotic Adaptation and Compatible Solute Biosynthesis of Phototrophic Bacteria as Revealed from Genome Analyses.</title>
        <authorList>
            <person name="Imhoff J.F."/>
            <person name="Rahn T."/>
            <person name="Kunzel S."/>
            <person name="Keller A."/>
            <person name="Neulinger S.C."/>
        </authorList>
    </citation>
    <scope>NUCLEOTIDE SEQUENCE [LARGE SCALE GENOMIC DNA]</scope>
    <source>
        <strain evidence="2 3">DSM 25653</strain>
    </source>
</reference>
<comment type="caution">
    <text evidence="2">The sequence shown here is derived from an EMBL/GenBank/DDBJ whole genome shotgun (WGS) entry which is preliminary data.</text>
</comment>
<organism evidence="2 3">
    <name type="scientific">Lamprobacter modestohalophilus</name>
    <dbReference type="NCBI Taxonomy" id="1064514"/>
    <lineage>
        <taxon>Bacteria</taxon>
        <taxon>Pseudomonadati</taxon>
        <taxon>Pseudomonadota</taxon>
        <taxon>Gammaproteobacteria</taxon>
        <taxon>Chromatiales</taxon>
        <taxon>Chromatiaceae</taxon>
        <taxon>Lamprobacter</taxon>
    </lineage>
</organism>
<dbReference type="Gene3D" id="3.40.50.300">
    <property type="entry name" value="P-loop containing nucleotide triphosphate hydrolases"/>
    <property type="match status" value="1"/>
</dbReference>
<gene>
    <name evidence="2" type="ORF">CKO42_24990</name>
</gene>
<name>A0A9X1B6Z2_9GAMM</name>
<dbReference type="AlphaFoldDB" id="A0A9X1B6Z2"/>
<dbReference type="Pfam" id="PF13175">
    <property type="entry name" value="AAA_15"/>
    <property type="match status" value="1"/>
</dbReference>
<dbReference type="InterPro" id="IPR051396">
    <property type="entry name" value="Bact_Antivir_Def_Nuclease"/>
</dbReference>
<dbReference type="InterPro" id="IPR041685">
    <property type="entry name" value="AAA_GajA/Old/RecF-like"/>
</dbReference>